<evidence type="ECO:0000256" key="2">
    <source>
        <dbReference type="ARBA" id="ARBA00007613"/>
    </source>
</evidence>
<gene>
    <name evidence="9" type="ORF">B7P33_02995</name>
</gene>
<feature type="coiled-coil region" evidence="8">
    <location>
        <begin position="339"/>
        <end position="384"/>
    </location>
</feature>
<dbReference type="Gene3D" id="1.20.1600.10">
    <property type="entry name" value="Outer membrane efflux proteins (OEP)"/>
    <property type="match status" value="1"/>
</dbReference>
<dbReference type="GO" id="GO:1990281">
    <property type="term" value="C:efflux pump complex"/>
    <property type="evidence" value="ECO:0007669"/>
    <property type="project" value="TreeGrafter"/>
</dbReference>
<keyword evidence="4" id="KW-1134">Transmembrane beta strand</keyword>
<comment type="similarity">
    <text evidence="2">Belongs to the outer membrane factor (OMF) (TC 1.B.17) family.</text>
</comment>
<dbReference type="SUPFAM" id="SSF56954">
    <property type="entry name" value="Outer membrane efflux proteins (OEP)"/>
    <property type="match status" value="1"/>
</dbReference>
<dbReference type="RefSeq" id="WP_097441802.1">
    <property type="nucleotide sequence ID" value="NZ_NBWU01000001.1"/>
</dbReference>
<dbReference type="GO" id="GO:0009279">
    <property type="term" value="C:cell outer membrane"/>
    <property type="evidence" value="ECO:0007669"/>
    <property type="project" value="UniProtKB-SubCell"/>
</dbReference>
<comment type="subcellular location">
    <subcellularLocation>
        <location evidence="1">Cell outer membrane</location>
    </subcellularLocation>
</comment>
<dbReference type="Pfam" id="PF02321">
    <property type="entry name" value="OEP"/>
    <property type="match status" value="2"/>
</dbReference>
<evidence type="ECO:0000256" key="6">
    <source>
        <dbReference type="ARBA" id="ARBA00023136"/>
    </source>
</evidence>
<proteinExistence type="inferred from homology"/>
<evidence type="ECO:0000313" key="9">
    <source>
        <dbReference type="EMBL" id="PCE66280.1"/>
    </source>
</evidence>
<dbReference type="Proteomes" id="UP000219559">
    <property type="component" value="Unassembled WGS sequence"/>
</dbReference>
<protein>
    <submittedName>
        <fullName evidence="9">Transporter</fullName>
    </submittedName>
</protein>
<dbReference type="GO" id="GO:0015288">
    <property type="term" value="F:porin activity"/>
    <property type="evidence" value="ECO:0007669"/>
    <property type="project" value="TreeGrafter"/>
</dbReference>
<dbReference type="OrthoDB" id="367883at2"/>
<reference evidence="9 10" key="1">
    <citation type="submission" date="2017-04" db="EMBL/GenBank/DDBJ databases">
        <title>A new member of the family Flavobacteriaceae isolated from ascidians.</title>
        <authorList>
            <person name="Chen L."/>
        </authorList>
    </citation>
    <scope>NUCLEOTIDE SEQUENCE [LARGE SCALE GENOMIC DNA]</scope>
    <source>
        <strain evidence="9 10">HQA918</strain>
    </source>
</reference>
<keyword evidence="10" id="KW-1185">Reference proteome</keyword>
<evidence type="ECO:0000256" key="7">
    <source>
        <dbReference type="ARBA" id="ARBA00023237"/>
    </source>
</evidence>
<dbReference type="PANTHER" id="PTHR30026:SF20">
    <property type="entry name" value="OUTER MEMBRANE PROTEIN TOLC"/>
    <property type="match status" value="1"/>
</dbReference>
<comment type="caution">
    <text evidence="9">The sequence shown here is derived from an EMBL/GenBank/DDBJ whole genome shotgun (WGS) entry which is preliminary data.</text>
</comment>
<sequence>MKHIPILLLLLLGWQSGAQEPPLRLTLEEAITYGLENNRTAKNAGLDIEAAIKQKWETTTMGLPQLDAGIDYNNHLKQRVSLIPGEIAGQDPGTFVPVVFGTQHDATASASLRQLIFDGSYIVGLQSAKVFLEISENAKEKTDLEVRKGIISAYSNAILADETLALLKKDQQTLEKNLHETQKLYENGLTEEEDVEQLQITLAQITSNYNNAARLREVAYDMLNITLGNNITQELSLSDNLDALTFQYTDPTLLESPFALENNIDYQIAKNQEKTSELKVKLEKSKALPTLNAFLNAGYLGNNDEFGFLENEQRWFGFATLGLQMKIPIFTSLGRTAATQRAKINLEKAKNDLDEKEQQIQLELSRARSQYKFALEEYETSKKNLNLAQRIENKNQVKYSEGIATSFELRQAQTQLYAAQRDYLTAMVNVINDKASLEAILNNSNQ</sequence>
<organism evidence="9 10">
    <name type="scientific">Sediminicola luteus</name>
    <dbReference type="NCBI Taxonomy" id="319238"/>
    <lineage>
        <taxon>Bacteria</taxon>
        <taxon>Pseudomonadati</taxon>
        <taxon>Bacteroidota</taxon>
        <taxon>Flavobacteriia</taxon>
        <taxon>Flavobacteriales</taxon>
        <taxon>Flavobacteriaceae</taxon>
        <taxon>Sediminicola</taxon>
    </lineage>
</organism>
<keyword evidence="3" id="KW-0813">Transport</keyword>
<dbReference type="EMBL" id="NBWU01000001">
    <property type="protein sequence ID" value="PCE66280.1"/>
    <property type="molecule type" value="Genomic_DNA"/>
</dbReference>
<evidence type="ECO:0000256" key="5">
    <source>
        <dbReference type="ARBA" id="ARBA00022692"/>
    </source>
</evidence>
<keyword evidence="7" id="KW-0998">Cell outer membrane</keyword>
<name>A0A2A4GE70_9FLAO</name>
<dbReference type="PANTHER" id="PTHR30026">
    <property type="entry name" value="OUTER MEMBRANE PROTEIN TOLC"/>
    <property type="match status" value="1"/>
</dbReference>
<dbReference type="GO" id="GO:0015562">
    <property type="term" value="F:efflux transmembrane transporter activity"/>
    <property type="evidence" value="ECO:0007669"/>
    <property type="project" value="InterPro"/>
</dbReference>
<dbReference type="AlphaFoldDB" id="A0A2A4GE70"/>
<evidence type="ECO:0000256" key="3">
    <source>
        <dbReference type="ARBA" id="ARBA00022448"/>
    </source>
</evidence>
<evidence type="ECO:0000256" key="8">
    <source>
        <dbReference type="SAM" id="Coils"/>
    </source>
</evidence>
<accession>A0A2A4GE70</accession>
<evidence type="ECO:0000313" key="10">
    <source>
        <dbReference type="Proteomes" id="UP000219559"/>
    </source>
</evidence>
<evidence type="ECO:0000256" key="4">
    <source>
        <dbReference type="ARBA" id="ARBA00022452"/>
    </source>
</evidence>
<keyword evidence="5" id="KW-0812">Transmembrane</keyword>
<evidence type="ECO:0000256" key="1">
    <source>
        <dbReference type="ARBA" id="ARBA00004442"/>
    </source>
</evidence>
<keyword evidence="8" id="KW-0175">Coiled coil</keyword>
<keyword evidence="6" id="KW-0472">Membrane</keyword>
<dbReference type="InterPro" id="IPR003423">
    <property type="entry name" value="OMP_efflux"/>
</dbReference>
<feature type="coiled-coil region" evidence="8">
    <location>
        <begin position="164"/>
        <end position="215"/>
    </location>
</feature>
<dbReference type="InterPro" id="IPR051906">
    <property type="entry name" value="TolC-like"/>
</dbReference>